<keyword evidence="4" id="KW-0804">Transcription</keyword>
<keyword evidence="2" id="KW-0805">Transcription regulation</keyword>
<evidence type="ECO:0000256" key="5">
    <source>
        <dbReference type="ARBA" id="ARBA00023242"/>
    </source>
</evidence>
<dbReference type="GO" id="GO:0045944">
    <property type="term" value="P:positive regulation of transcription by RNA polymerase II"/>
    <property type="evidence" value="ECO:0007669"/>
    <property type="project" value="TreeGrafter"/>
</dbReference>
<evidence type="ECO:0000313" key="8">
    <source>
        <dbReference type="EMBL" id="OAA78783.1"/>
    </source>
</evidence>
<sequence>MSNVGLRTAVATRSQFPRDICETCKGRPIMHGAKAQRSANKYPTSDDTTLQNEPAASSSPHKQPALDLLAPINADEAYSIWTSPFQYPTTTLRYKYKNKRNWIWLAPASTWSFTTRLTILLTDKLDLEPPGTPTKHFDEIYPLQWNSLPPDIIPDITGLPSLDHALYLFNTVRFHFGQNYRFFDEKAFIENTREFYASGAAKMASEHRLWFAQFLLVMAFGKAFLSGPQLLDEPPGARYFIRAMSVMPEITCVWKDSLLAIEVMALIGLYLYAIDQRESAHVYVAQAVRIAQMEGLHTQLPEDELGIETVSRCRNLWWMLYIIDRHFSSSLGVPMTTPDSDITTQFEEAETNGLVQHASTLRLQCVIIATRPVLLSVLKERLEKLNDGKEDWRSFLNLTKPLISTGIKSAVKTAQILSAEDGLLEHFLPFDLEFTYGAAIYLAMANALFPATEDSTLYSRTAQDILNEMTEKGNKIAAIRKREFYILQALLAELSTRAENSGLQTLTLATPELAEFGSRQQLHAPRPVQSTHTSQQDRVLAASTALQGANTLLPVFSDMRSPMSLQMEPLNNEFLDNIGISSYEFFNLVEQMGSQDALIPTPF</sequence>
<protein>
    <submittedName>
        <fullName evidence="8">Transcription factor</fullName>
    </submittedName>
</protein>
<dbReference type="Proteomes" id="UP000076881">
    <property type="component" value="Unassembled WGS sequence"/>
</dbReference>
<dbReference type="GO" id="GO:0005634">
    <property type="term" value="C:nucleus"/>
    <property type="evidence" value="ECO:0007669"/>
    <property type="project" value="UniProtKB-SubCell"/>
</dbReference>
<dbReference type="EMBL" id="AZHF01000002">
    <property type="protein sequence ID" value="OAA78783.1"/>
    <property type="molecule type" value="Genomic_DNA"/>
</dbReference>
<dbReference type="GO" id="GO:0043565">
    <property type="term" value="F:sequence-specific DNA binding"/>
    <property type="evidence" value="ECO:0007669"/>
    <property type="project" value="TreeGrafter"/>
</dbReference>
<keyword evidence="5" id="KW-0539">Nucleus</keyword>
<feature type="compositionally biased region" description="Polar residues" evidence="6">
    <location>
        <begin position="37"/>
        <end position="61"/>
    </location>
</feature>
<gene>
    <name evidence="8" type="ORF">LEL_02269</name>
</gene>
<comment type="subcellular location">
    <subcellularLocation>
        <location evidence="1">Nucleus</location>
    </subcellularLocation>
</comment>
<evidence type="ECO:0000313" key="9">
    <source>
        <dbReference type="Proteomes" id="UP000076881"/>
    </source>
</evidence>
<evidence type="ECO:0000256" key="3">
    <source>
        <dbReference type="ARBA" id="ARBA00023125"/>
    </source>
</evidence>
<dbReference type="GO" id="GO:0006351">
    <property type="term" value="P:DNA-templated transcription"/>
    <property type="evidence" value="ECO:0007669"/>
    <property type="project" value="InterPro"/>
</dbReference>
<keyword evidence="9" id="KW-1185">Reference proteome</keyword>
<organism evidence="8 9">
    <name type="scientific">Akanthomyces lecanii RCEF 1005</name>
    <dbReference type="NCBI Taxonomy" id="1081108"/>
    <lineage>
        <taxon>Eukaryota</taxon>
        <taxon>Fungi</taxon>
        <taxon>Dikarya</taxon>
        <taxon>Ascomycota</taxon>
        <taxon>Pezizomycotina</taxon>
        <taxon>Sordariomycetes</taxon>
        <taxon>Hypocreomycetidae</taxon>
        <taxon>Hypocreales</taxon>
        <taxon>Cordycipitaceae</taxon>
        <taxon>Akanthomyces</taxon>
        <taxon>Cordyceps confragosa</taxon>
    </lineage>
</organism>
<proteinExistence type="predicted"/>
<feature type="domain" description="Xylanolytic transcriptional activator regulatory" evidence="7">
    <location>
        <begin position="280"/>
        <end position="353"/>
    </location>
</feature>
<dbReference type="InterPro" id="IPR007219">
    <property type="entry name" value="XnlR_reg_dom"/>
</dbReference>
<dbReference type="OrthoDB" id="3266505at2759"/>
<dbReference type="STRING" id="1081108.A0A162K9A5"/>
<dbReference type="PANTHER" id="PTHR47540">
    <property type="entry name" value="THIAMINE REPRESSIBLE GENES REGULATORY PROTEIN THI5"/>
    <property type="match status" value="1"/>
</dbReference>
<name>A0A162K9A5_CORDF</name>
<dbReference type="AlphaFoldDB" id="A0A162K9A5"/>
<comment type="caution">
    <text evidence="8">The sequence shown here is derived from an EMBL/GenBank/DDBJ whole genome shotgun (WGS) entry which is preliminary data.</text>
</comment>
<dbReference type="InterPro" id="IPR051711">
    <property type="entry name" value="Stress_Response_Reg"/>
</dbReference>
<evidence type="ECO:0000256" key="2">
    <source>
        <dbReference type="ARBA" id="ARBA00023015"/>
    </source>
</evidence>
<reference evidence="8 9" key="1">
    <citation type="journal article" date="2016" name="Genome Biol. Evol.">
        <title>Divergent and convergent evolution of fungal pathogenicity.</title>
        <authorList>
            <person name="Shang Y."/>
            <person name="Xiao G."/>
            <person name="Zheng P."/>
            <person name="Cen K."/>
            <person name="Zhan S."/>
            <person name="Wang C."/>
        </authorList>
    </citation>
    <scope>NUCLEOTIDE SEQUENCE [LARGE SCALE GENOMIC DNA]</scope>
    <source>
        <strain evidence="8 9">RCEF 1005</strain>
    </source>
</reference>
<evidence type="ECO:0000256" key="6">
    <source>
        <dbReference type="SAM" id="MobiDB-lite"/>
    </source>
</evidence>
<feature type="region of interest" description="Disordered" evidence="6">
    <location>
        <begin position="32"/>
        <end position="63"/>
    </location>
</feature>
<dbReference type="GO" id="GO:0008270">
    <property type="term" value="F:zinc ion binding"/>
    <property type="evidence" value="ECO:0007669"/>
    <property type="project" value="InterPro"/>
</dbReference>
<evidence type="ECO:0000256" key="4">
    <source>
        <dbReference type="ARBA" id="ARBA00023163"/>
    </source>
</evidence>
<evidence type="ECO:0000259" key="7">
    <source>
        <dbReference type="SMART" id="SM00906"/>
    </source>
</evidence>
<dbReference type="SMART" id="SM00906">
    <property type="entry name" value="Fungal_trans"/>
    <property type="match status" value="1"/>
</dbReference>
<dbReference type="Pfam" id="PF04082">
    <property type="entry name" value="Fungal_trans"/>
    <property type="match status" value="1"/>
</dbReference>
<accession>A0A162K9A5</accession>
<dbReference type="CDD" id="cd12148">
    <property type="entry name" value="fungal_TF_MHR"/>
    <property type="match status" value="1"/>
</dbReference>
<keyword evidence="3" id="KW-0238">DNA-binding</keyword>
<evidence type="ECO:0000256" key="1">
    <source>
        <dbReference type="ARBA" id="ARBA00004123"/>
    </source>
</evidence>
<dbReference type="PANTHER" id="PTHR47540:SF6">
    <property type="entry name" value="ZN(II)2CYS6 TRANSCRIPTION FACTOR (EUROFUNG)"/>
    <property type="match status" value="1"/>
</dbReference>